<evidence type="ECO:0000256" key="2">
    <source>
        <dbReference type="ARBA" id="ARBA00022670"/>
    </source>
</evidence>
<dbReference type="PANTHER" id="PTHR46468">
    <property type="entry name" value="SENTRIN-SPECIFIC PROTEASE 8"/>
    <property type="match status" value="1"/>
</dbReference>
<feature type="domain" description="Ubiquitin-like protease family profile" evidence="5">
    <location>
        <begin position="269"/>
        <end position="424"/>
    </location>
</feature>
<keyword evidence="7" id="KW-1185">Reference proteome</keyword>
<dbReference type="InterPro" id="IPR003653">
    <property type="entry name" value="Peptidase_C48_C"/>
</dbReference>
<dbReference type="Pfam" id="PF02902">
    <property type="entry name" value="Peptidase_C48"/>
    <property type="match status" value="1"/>
</dbReference>
<evidence type="ECO:0000256" key="3">
    <source>
        <dbReference type="ARBA" id="ARBA00022801"/>
    </source>
</evidence>
<protein>
    <recommendedName>
        <fullName evidence="5">Ubiquitin-like protease family profile domain-containing protein</fullName>
    </recommendedName>
</protein>
<dbReference type="PROSITE" id="PS50600">
    <property type="entry name" value="ULP_PROTEASE"/>
    <property type="match status" value="1"/>
</dbReference>
<dbReference type="AlphaFoldDB" id="A0A813S4T2"/>
<dbReference type="GO" id="GO:0008234">
    <property type="term" value="F:cysteine-type peptidase activity"/>
    <property type="evidence" value="ECO:0007669"/>
    <property type="project" value="UniProtKB-KW"/>
</dbReference>
<evidence type="ECO:0000256" key="4">
    <source>
        <dbReference type="ARBA" id="ARBA00022807"/>
    </source>
</evidence>
<dbReference type="SUPFAM" id="SSF54001">
    <property type="entry name" value="Cysteine proteinases"/>
    <property type="match status" value="1"/>
</dbReference>
<dbReference type="PANTHER" id="PTHR46468:SF1">
    <property type="entry name" value="SENTRIN-SPECIFIC PROTEASE 8"/>
    <property type="match status" value="1"/>
</dbReference>
<dbReference type="InterPro" id="IPR044613">
    <property type="entry name" value="Nep1/2-like"/>
</dbReference>
<comment type="similarity">
    <text evidence="1">Belongs to the peptidase C48 family.</text>
</comment>
<evidence type="ECO:0000313" key="6">
    <source>
        <dbReference type="EMBL" id="CAF0791302.1"/>
    </source>
</evidence>
<sequence length="664" mass="77516">MPKNHSTNFRIESKQSEILKFISTINIDEKNKVITNTFLKPLDPPPKANTVPLERIELHSIDPLFRAAVIKSIESEQIVDAKNSKRIILLNLKYERGNDKNKIAEIFKLLKLGPPIKFKRLYRENQNDIPPIICDLINDNAVKLAMRNSSSLKNRSVYSEILIKPALSYVRRLIKKSTYLKIKPNCDHIQDSIKPNNKDIEPLNSLKNNTEPLHTNEFANKKTNTIVADNESNLTKHKPSISGTDLKYKIKNNELSELDKTIVVKINKVEISQSDLLRLQGNNKLNDNIIETYQYLLTKKMNTSYYAFPPSYYERFKNNRKKDAQPPKWVLKELQKADFFLIPFLLNDNHWSLVLIDAIKQKVSNLDSLYEPSQTTIDLIKNHFNNTLPKLKIMVKWSSENIKVPKQENLTDCGVYLCLYSRNLCLNKKKFEFNQTDIRTTETTLDLIIHNGDLIESTCVLDCPFSDHDFVTASLKLPSTKPCLLTVKSRNLSKLNVDSITRELLNVNFEFIKTLSTVEDMWLWLKTKILSIIDSIAPIKEYKIKISSKFPWYDDELLIVKLYRDMYYKRYKRIKLNEDHLSFKYWENEFNNINEIKLILINDFKNNKLFYDFYSSVVNFRSGKNETQDEFKIGDNILNDPKLIIQIGEQLEFSSFPPTPSMKY</sequence>
<name>A0A813S4T2_9BILA</name>
<keyword evidence="4" id="KW-0788">Thiol protease</keyword>
<dbReference type="EMBL" id="CAJNOC010000682">
    <property type="protein sequence ID" value="CAF0791302.1"/>
    <property type="molecule type" value="Genomic_DNA"/>
</dbReference>
<accession>A0A813S4T2</accession>
<evidence type="ECO:0000256" key="1">
    <source>
        <dbReference type="ARBA" id="ARBA00005234"/>
    </source>
</evidence>
<gene>
    <name evidence="6" type="ORF">OXX778_LOCUS5983</name>
</gene>
<evidence type="ECO:0000259" key="5">
    <source>
        <dbReference type="PROSITE" id="PS50600"/>
    </source>
</evidence>
<keyword evidence="2" id="KW-0645">Protease</keyword>
<keyword evidence="3" id="KW-0378">Hydrolase</keyword>
<dbReference type="GO" id="GO:0006508">
    <property type="term" value="P:proteolysis"/>
    <property type="evidence" value="ECO:0007669"/>
    <property type="project" value="UniProtKB-KW"/>
</dbReference>
<dbReference type="Proteomes" id="UP000663879">
    <property type="component" value="Unassembled WGS sequence"/>
</dbReference>
<comment type="caution">
    <text evidence="6">The sequence shown here is derived from an EMBL/GenBank/DDBJ whole genome shotgun (WGS) entry which is preliminary data.</text>
</comment>
<dbReference type="GO" id="GO:0019784">
    <property type="term" value="F:deNEDDylase activity"/>
    <property type="evidence" value="ECO:0007669"/>
    <property type="project" value="InterPro"/>
</dbReference>
<dbReference type="GO" id="GO:0000338">
    <property type="term" value="P:protein deneddylation"/>
    <property type="evidence" value="ECO:0007669"/>
    <property type="project" value="TreeGrafter"/>
</dbReference>
<dbReference type="OrthoDB" id="1939479at2759"/>
<dbReference type="Gene3D" id="3.40.395.10">
    <property type="entry name" value="Adenoviral Proteinase, Chain A"/>
    <property type="match status" value="1"/>
</dbReference>
<organism evidence="6 7">
    <name type="scientific">Brachionus calyciflorus</name>
    <dbReference type="NCBI Taxonomy" id="104777"/>
    <lineage>
        <taxon>Eukaryota</taxon>
        <taxon>Metazoa</taxon>
        <taxon>Spiralia</taxon>
        <taxon>Gnathifera</taxon>
        <taxon>Rotifera</taxon>
        <taxon>Eurotatoria</taxon>
        <taxon>Monogononta</taxon>
        <taxon>Pseudotrocha</taxon>
        <taxon>Ploima</taxon>
        <taxon>Brachionidae</taxon>
        <taxon>Brachionus</taxon>
    </lineage>
</organism>
<proteinExistence type="inferred from homology"/>
<reference evidence="6" key="1">
    <citation type="submission" date="2021-02" db="EMBL/GenBank/DDBJ databases">
        <authorList>
            <person name="Nowell W R."/>
        </authorList>
    </citation>
    <scope>NUCLEOTIDE SEQUENCE</scope>
    <source>
        <strain evidence="6">Ploen Becks lab</strain>
    </source>
</reference>
<evidence type="ECO:0000313" key="7">
    <source>
        <dbReference type="Proteomes" id="UP000663879"/>
    </source>
</evidence>
<dbReference type="InterPro" id="IPR038765">
    <property type="entry name" value="Papain-like_cys_pep_sf"/>
</dbReference>